<dbReference type="Pfam" id="PF08293">
    <property type="entry name" value="MRP-S33"/>
    <property type="match status" value="1"/>
</dbReference>
<dbReference type="FunCoup" id="F7EXT1">
    <property type="interactions" value="492"/>
</dbReference>
<dbReference type="Ensembl" id="ENSMODT00000036924.1">
    <property type="protein sequence ID" value="ENSMODP00000035336.1"/>
    <property type="gene ID" value="ENSMODG00000024726.1"/>
</dbReference>
<name>F7EXT1_MONDO</name>
<dbReference type="InParanoid" id="F7EXT1"/>
<sequence>MSSLSEYAIQMALPSARIFGEVAIPTNSKSIKEVKLFSEQPLATRKETYDWYPPHNTYFALMRKLRRFGLYRDKHQDFKEEQRRLKKLHGKGKPKKKREGKRSAAKK</sequence>
<evidence type="ECO:0000256" key="7">
    <source>
        <dbReference type="SAM" id="MobiDB-lite"/>
    </source>
</evidence>
<evidence type="ECO:0000256" key="4">
    <source>
        <dbReference type="ARBA" id="ARBA00023128"/>
    </source>
</evidence>
<dbReference type="PANTHER" id="PTHR13362">
    <property type="entry name" value="MITOCHONDRIAL RIBOSOMAL PROTEIN S33"/>
    <property type="match status" value="1"/>
</dbReference>
<keyword evidence="9" id="KW-1185">Reference proteome</keyword>
<protein>
    <recommendedName>
        <fullName evidence="6">Small ribosomal subunit protein mS33</fullName>
    </recommendedName>
</protein>
<evidence type="ECO:0000256" key="1">
    <source>
        <dbReference type="ARBA" id="ARBA00004173"/>
    </source>
</evidence>
<keyword evidence="4" id="KW-0496">Mitochondrion</keyword>
<feature type="compositionally biased region" description="Basic residues" evidence="7">
    <location>
        <begin position="84"/>
        <end position="107"/>
    </location>
</feature>
<evidence type="ECO:0000256" key="6">
    <source>
        <dbReference type="ARBA" id="ARBA00035132"/>
    </source>
</evidence>
<organism evidence="8 9">
    <name type="scientific">Monodelphis domestica</name>
    <name type="common">Gray short-tailed opossum</name>
    <dbReference type="NCBI Taxonomy" id="13616"/>
    <lineage>
        <taxon>Eukaryota</taxon>
        <taxon>Metazoa</taxon>
        <taxon>Chordata</taxon>
        <taxon>Craniata</taxon>
        <taxon>Vertebrata</taxon>
        <taxon>Euteleostomi</taxon>
        <taxon>Mammalia</taxon>
        <taxon>Metatheria</taxon>
        <taxon>Didelphimorphia</taxon>
        <taxon>Didelphidae</taxon>
        <taxon>Monodelphis</taxon>
    </lineage>
</organism>
<dbReference type="OrthoDB" id="5980584at2759"/>
<comment type="similarity">
    <text evidence="2">Belongs to the mitochondrion-specific ribosomal protein mS33 family.</text>
</comment>
<dbReference type="GeneTree" id="ENSGT00390000011401"/>
<dbReference type="Proteomes" id="UP000002280">
    <property type="component" value="Chromosome 6"/>
</dbReference>
<dbReference type="GO" id="GO:0005739">
    <property type="term" value="C:mitochondrion"/>
    <property type="evidence" value="ECO:0000318"/>
    <property type="project" value="GO_Central"/>
</dbReference>
<reference evidence="8" key="3">
    <citation type="submission" date="2025-09" db="UniProtKB">
        <authorList>
            <consortium name="Ensembl"/>
        </authorList>
    </citation>
    <scope>IDENTIFICATION</scope>
</reference>
<dbReference type="OMA" id="IMANEPW"/>
<dbReference type="GO" id="GO:0005840">
    <property type="term" value="C:ribosome"/>
    <property type="evidence" value="ECO:0007669"/>
    <property type="project" value="UniProtKB-KW"/>
</dbReference>
<reference evidence="8" key="2">
    <citation type="submission" date="2025-08" db="UniProtKB">
        <authorList>
            <consortium name="Ensembl"/>
        </authorList>
    </citation>
    <scope>IDENTIFICATION</scope>
</reference>
<accession>F7EXT1</accession>
<reference evidence="8 9" key="1">
    <citation type="journal article" date="2007" name="Nature">
        <title>Genome of the marsupial Monodelphis domestica reveals innovation in non-coding sequences.</title>
        <authorList>
            <person name="Mikkelsen T.S."/>
            <person name="Wakefield M.J."/>
            <person name="Aken B."/>
            <person name="Amemiya C.T."/>
            <person name="Chang J.L."/>
            <person name="Duke S."/>
            <person name="Garber M."/>
            <person name="Gentles A.J."/>
            <person name="Goodstadt L."/>
            <person name="Heger A."/>
            <person name="Jurka J."/>
            <person name="Kamal M."/>
            <person name="Mauceli E."/>
            <person name="Searle S.M."/>
            <person name="Sharpe T."/>
            <person name="Baker M.L."/>
            <person name="Batzer M.A."/>
            <person name="Benos P.V."/>
            <person name="Belov K."/>
            <person name="Clamp M."/>
            <person name="Cook A."/>
            <person name="Cuff J."/>
            <person name="Das R."/>
            <person name="Davidow L."/>
            <person name="Deakin J.E."/>
            <person name="Fazzari M.J."/>
            <person name="Glass J.L."/>
            <person name="Grabherr M."/>
            <person name="Greally J.M."/>
            <person name="Gu W."/>
            <person name="Hore T.A."/>
            <person name="Huttley G.A."/>
            <person name="Kleber M."/>
            <person name="Jirtle R.L."/>
            <person name="Koina E."/>
            <person name="Lee J.T."/>
            <person name="Mahony S."/>
            <person name="Marra M.A."/>
            <person name="Miller R.D."/>
            <person name="Nicholls R.D."/>
            <person name="Oda M."/>
            <person name="Papenfuss A.T."/>
            <person name="Parra Z.E."/>
            <person name="Pollock D.D."/>
            <person name="Ray D.A."/>
            <person name="Schein J.E."/>
            <person name="Speed T.P."/>
            <person name="Thompson K."/>
            <person name="VandeBerg J.L."/>
            <person name="Wade C.M."/>
            <person name="Walker J.A."/>
            <person name="Waters P.D."/>
            <person name="Webber C."/>
            <person name="Weidman J.R."/>
            <person name="Xie X."/>
            <person name="Zody M.C."/>
            <person name="Baldwin J."/>
            <person name="Abdouelleil A."/>
            <person name="Abdulkadir J."/>
            <person name="Abebe A."/>
            <person name="Abera B."/>
            <person name="Abreu J."/>
            <person name="Acer S.C."/>
            <person name="Aftuck L."/>
            <person name="Alexander A."/>
            <person name="An P."/>
            <person name="Anderson E."/>
            <person name="Anderson S."/>
            <person name="Arachi H."/>
            <person name="Azer M."/>
            <person name="Bachantsang P."/>
            <person name="Barry A."/>
            <person name="Bayul T."/>
            <person name="Berlin A."/>
            <person name="Bessette D."/>
            <person name="Bloom T."/>
            <person name="Bloom T."/>
            <person name="Boguslavskiy L."/>
            <person name="Bonnet C."/>
            <person name="Boukhgalter B."/>
            <person name="Bourzgui I."/>
            <person name="Brown A."/>
            <person name="Cahill P."/>
            <person name="Channer S."/>
            <person name="Cheshatsang Y."/>
            <person name="Chuda L."/>
            <person name="Citroen M."/>
            <person name="Collymore A."/>
            <person name="Cooke P."/>
            <person name="Costello M."/>
            <person name="D'Aco K."/>
            <person name="Daza R."/>
            <person name="De Haan G."/>
            <person name="DeGray S."/>
            <person name="DeMaso C."/>
            <person name="Dhargay N."/>
            <person name="Dooley K."/>
            <person name="Dooley E."/>
            <person name="Doricent M."/>
            <person name="Dorje P."/>
            <person name="Dorjee K."/>
            <person name="Dupes A."/>
            <person name="Elong R."/>
            <person name="Falk J."/>
            <person name="Farina A."/>
            <person name="Faro S."/>
            <person name="Ferguson D."/>
            <person name="Fisher S."/>
            <person name="Foley C.D."/>
            <person name="Franke A."/>
            <person name="Friedrich D."/>
            <person name="Gadbois L."/>
            <person name="Gearin G."/>
            <person name="Gearin C.R."/>
            <person name="Giannoukos G."/>
            <person name="Goode T."/>
            <person name="Graham J."/>
            <person name="Grandbois E."/>
            <person name="Grewal S."/>
            <person name="Gyaltsen K."/>
            <person name="Hafez N."/>
            <person name="Hagos B."/>
            <person name="Hall J."/>
            <person name="Henson C."/>
            <person name="Hollinger A."/>
            <person name="Honan T."/>
            <person name="Huard M.D."/>
            <person name="Hughes L."/>
            <person name="Hurhula B."/>
            <person name="Husby M.E."/>
            <person name="Kamat A."/>
            <person name="Kanga B."/>
            <person name="Kashin S."/>
            <person name="Khazanovich D."/>
            <person name="Kisner P."/>
            <person name="Lance K."/>
            <person name="Lara M."/>
            <person name="Lee W."/>
            <person name="Lennon N."/>
            <person name="Letendre F."/>
            <person name="LeVine R."/>
            <person name="Lipovsky A."/>
            <person name="Liu X."/>
            <person name="Liu J."/>
            <person name="Liu S."/>
            <person name="Lokyitsang T."/>
            <person name="Lokyitsang Y."/>
            <person name="Lubonja R."/>
            <person name="Lui A."/>
            <person name="MacDonald P."/>
            <person name="Magnisalis V."/>
            <person name="Maru K."/>
            <person name="Matthews C."/>
            <person name="McCusker W."/>
            <person name="McDonough S."/>
            <person name="Mehta T."/>
            <person name="Meldrim J."/>
            <person name="Meneus L."/>
            <person name="Mihai O."/>
            <person name="Mihalev A."/>
            <person name="Mihova T."/>
            <person name="Mittelman R."/>
            <person name="Mlenga V."/>
            <person name="Montmayeur A."/>
            <person name="Mulrain L."/>
            <person name="Navidi A."/>
            <person name="Naylor J."/>
            <person name="Negash T."/>
            <person name="Nguyen T."/>
            <person name="Nguyen N."/>
            <person name="Nicol R."/>
            <person name="Norbu C."/>
            <person name="Norbu N."/>
            <person name="Novod N."/>
            <person name="O'Neill B."/>
            <person name="Osman S."/>
            <person name="Markiewicz E."/>
            <person name="Oyono O.L."/>
            <person name="Patti C."/>
            <person name="Phunkhang P."/>
            <person name="Pierre F."/>
            <person name="Priest M."/>
            <person name="Raghuraman S."/>
            <person name="Rege F."/>
            <person name="Reyes R."/>
            <person name="Rise C."/>
            <person name="Rogov P."/>
            <person name="Ross K."/>
            <person name="Ryan E."/>
            <person name="Settipalli S."/>
            <person name="Shea T."/>
            <person name="Sherpa N."/>
            <person name="Shi L."/>
            <person name="Shih D."/>
            <person name="Sparrow T."/>
            <person name="Spaulding J."/>
            <person name="Stalker J."/>
            <person name="Stange-Thomann N."/>
            <person name="Stavropoulos S."/>
            <person name="Stone C."/>
            <person name="Strader C."/>
            <person name="Tesfaye S."/>
            <person name="Thomson T."/>
            <person name="Thoulutsang Y."/>
            <person name="Thoulutsang D."/>
            <person name="Topham K."/>
            <person name="Topping I."/>
            <person name="Tsamla T."/>
            <person name="Vassiliev H."/>
            <person name="Vo A."/>
            <person name="Wangchuk T."/>
            <person name="Wangdi T."/>
            <person name="Weiand M."/>
            <person name="Wilkinson J."/>
            <person name="Wilson A."/>
            <person name="Yadav S."/>
            <person name="Young G."/>
            <person name="Yu Q."/>
            <person name="Zembek L."/>
            <person name="Zhong D."/>
            <person name="Zimmer A."/>
            <person name="Zwirko Z."/>
            <person name="Jaffe D.B."/>
            <person name="Alvarez P."/>
            <person name="Brockman W."/>
            <person name="Butler J."/>
            <person name="Chin C."/>
            <person name="Gnerre S."/>
            <person name="MacCallum I."/>
            <person name="Graves J.A."/>
            <person name="Ponting C.P."/>
            <person name="Breen M."/>
            <person name="Samollow P.B."/>
            <person name="Lander E.S."/>
            <person name="Lindblad-Toh K."/>
        </authorList>
    </citation>
    <scope>NUCLEOTIDE SEQUENCE [LARGE SCALE GENOMIC DNA]</scope>
</reference>
<comment type="subcellular location">
    <subcellularLocation>
        <location evidence="1">Mitochondrion</location>
    </subcellularLocation>
</comment>
<dbReference type="HOGENOM" id="CLU_162208_2_0_1"/>
<evidence type="ECO:0000256" key="5">
    <source>
        <dbReference type="ARBA" id="ARBA00023274"/>
    </source>
</evidence>
<keyword evidence="3" id="KW-0689">Ribosomal protein</keyword>
<dbReference type="Bgee" id="ENSMODG00000024726">
    <property type="expression patterns" value="Expressed in extraembryonic membrane and 4 other cell types or tissues"/>
</dbReference>
<dbReference type="RefSeq" id="XP_056660428.1">
    <property type="nucleotide sequence ID" value="XM_056804450.1"/>
</dbReference>
<evidence type="ECO:0000313" key="8">
    <source>
        <dbReference type="Ensembl" id="ENSMODP00000035336.1"/>
    </source>
</evidence>
<dbReference type="GeneID" id="100019980"/>
<feature type="region of interest" description="Disordered" evidence="7">
    <location>
        <begin position="79"/>
        <end position="107"/>
    </location>
</feature>
<dbReference type="InterPro" id="IPR013219">
    <property type="entry name" value="Ribosomal_mS33"/>
</dbReference>
<evidence type="ECO:0000256" key="2">
    <source>
        <dbReference type="ARBA" id="ARBA00008970"/>
    </source>
</evidence>
<evidence type="ECO:0000313" key="9">
    <source>
        <dbReference type="Proteomes" id="UP000002280"/>
    </source>
</evidence>
<gene>
    <name evidence="8" type="primary">LOC100019980</name>
</gene>
<proteinExistence type="inferred from homology"/>
<dbReference type="eggNOG" id="KOG4104">
    <property type="taxonomic scope" value="Eukaryota"/>
</dbReference>
<evidence type="ECO:0000256" key="3">
    <source>
        <dbReference type="ARBA" id="ARBA00022980"/>
    </source>
</evidence>
<dbReference type="AlphaFoldDB" id="F7EXT1"/>
<dbReference type="PANTHER" id="PTHR13362:SF2">
    <property type="entry name" value="SMALL RIBOSOMAL SUBUNIT PROTEIN MS33"/>
    <property type="match status" value="1"/>
</dbReference>
<keyword evidence="5" id="KW-0687">Ribonucleoprotein</keyword>
<dbReference type="GO" id="GO:1990904">
    <property type="term" value="C:ribonucleoprotein complex"/>
    <property type="evidence" value="ECO:0007669"/>
    <property type="project" value="UniProtKB-KW"/>
</dbReference>
<dbReference type="STRING" id="13616.ENSMODP00000035336"/>